<feature type="domain" description="Ketoreductase" evidence="3">
    <location>
        <begin position="10"/>
        <end position="179"/>
    </location>
</feature>
<comment type="similarity">
    <text evidence="1">Belongs to the short-chain dehydrogenases/reductases (SDR) family.</text>
</comment>
<dbReference type="PRINTS" id="PR00080">
    <property type="entry name" value="SDRFAMILY"/>
</dbReference>
<keyword evidence="2" id="KW-0560">Oxidoreductase</keyword>
<dbReference type="InterPro" id="IPR057326">
    <property type="entry name" value="KR_dom"/>
</dbReference>
<dbReference type="EMBL" id="AZHW01000138">
    <property type="protein sequence ID" value="ETX02496.1"/>
    <property type="molecule type" value="Genomic_DNA"/>
</dbReference>
<dbReference type="SUPFAM" id="SSF51735">
    <property type="entry name" value="NAD(P)-binding Rossmann-fold domains"/>
    <property type="match status" value="1"/>
</dbReference>
<dbReference type="Gene3D" id="3.40.50.720">
    <property type="entry name" value="NAD(P)-binding Rossmann-like Domain"/>
    <property type="match status" value="1"/>
</dbReference>
<evidence type="ECO:0000256" key="2">
    <source>
        <dbReference type="ARBA" id="ARBA00023002"/>
    </source>
</evidence>
<dbReference type="FunFam" id="3.40.50.720:FF:000084">
    <property type="entry name" value="Short-chain dehydrogenase reductase"/>
    <property type="match status" value="1"/>
</dbReference>
<gene>
    <name evidence="4" type="ORF">ETSY1_03355</name>
</gene>
<protein>
    <submittedName>
        <fullName evidence="4">2-deoxy-D-gluconate 3-dehydrogenase</fullName>
    </submittedName>
</protein>
<dbReference type="PANTHER" id="PTHR42760">
    <property type="entry name" value="SHORT-CHAIN DEHYDROGENASES/REDUCTASES FAMILY MEMBER"/>
    <property type="match status" value="1"/>
</dbReference>
<dbReference type="Proteomes" id="UP000019141">
    <property type="component" value="Unassembled WGS sequence"/>
</dbReference>
<proteinExistence type="inferred from homology"/>
<evidence type="ECO:0000313" key="4">
    <source>
        <dbReference type="EMBL" id="ETX02496.1"/>
    </source>
</evidence>
<dbReference type="HOGENOM" id="CLU_010194_1_1_7"/>
<dbReference type="PRINTS" id="PR00081">
    <property type="entry name" value="GDHRDH"/>
</dbReference>
<sequence length="251" mass="26274">MSTPFHLEGKVAIVTGGNAGIGLGIATGLAQAGASVVIAGRRAAQNAEAVAGLERLGAKAIGVVTDVQDEESVQSMVKATVETFGRVDILVNNAGINIRKAPQDYTLEEWQRVLQTNLTGVFLCAREVYPHMVKAGGGKIINIGSMTSIFGSSVAPAYSASKGGVVQLTKSLANFWAKDHIQVNAILPGWIHTDLTAPTGQERYDAIRSRIPHGRWGEPQELAGTAVYLASAASDYVNGVALPVDGGYTSM</sequence>
<dbReference type="AlphaFoldDB" id="W4LXL7"/>
<dbReference type="InterPro" id="IPR036291">
    <property type="entry name" value="NAD(P)-bd_dom_sf"/>
</dbReference>
<dbReference type="PROSITE" id="PS00061">
    <property type="entry name" value="ADH_SHORT"/>
    <property type="match status" value="1"/>
</dbReference>
<evidence type="ECO:0000259" key="3">
    <source>
        <dbReference type="SMART" id="SM00822"/>
    </source>
</evidence>
<reference evidence="4 5" key="1">
    <citation type="journal article" date="2014" name="Nature">
        <title>An environmental bacterial taxon with a large and distinct metabolic repertoire.</title>
        <authorList>
            <person name="Wilson M.C."/>
            <person name="Mori T."/>
            <person name="Ruckert C."/>
            <person name="Uria A.R."/>
            <person name="Helf M.J."/>
            <person name="Takada K."/>
            <person name="Gernert C."/>
            <person name="Steffens U.A."/>
            <person name="Heycke N."/>
            <person name="Schmitt S."/>
            <person name="Rinke C."/>
            <person name="Helfrich E.J."/>
            <person name="Brachmann A.O."/>
            <person name="Gurgui C."/>
            <person name="Wakimoto T."/>
            <person name="Kracht M."/>
            <person name="Crusemann M."/>
            <person name="Hentschel U."/>
            <person name="Abe I."/>
            <person name="Matsunaga S."/>
            <person name="Kalinowski J."/>
            <person name="Takeyama H."/>
            <person name="Piel J."/>
        </authorList>
    </citation>
    <scope>NUCLEOTIDE SEQUENCE [LARGE SCALE GENOMIC DNA]</scope>
    <source>
        <strain evidence="5">TSY1</strain>
    </source>
</reference>
<keyword evidence="5" id="KW-1185">Reference proteome</keyword>
<dbReference type="GO" id="GO:0016616">
    <property type="term" value="F:oxidoreductase activity, acting on the CH-OH group of donors, NAD or NADP as acceptor"/>
    <property type="evidence" value="ECO:0007669"/>
    <property type="project" value="UniProtKB-ARBA"/>
</dbReference>
<organism evidence="4 5">
    <name type="scientific">Entotheonella factor</name>
    <dbReference type="NCBI Taxonomy" id="1429438"/>
    <lineage>
        <taxon>Bacteria</taxon>
        <taxon>Pseudomonadati</taxon>
        <taxon>Nitrospinota/Tectimicrobiota group</taxon>
        <taxon>Candidatus Tectimicrobiota</taxon>
        <taxon>Candidatus Entotheonellia</taxon>
        <taxon>Candidatus Entotheonellales</taxon>
        <taxon>Candidatus Entotheonellaceae</taxon>
        <taxon>Candidatus Entotheonella</taxon>
    </lineage>
</organism>
<evidence type="ECO:0000256" key="1">
    <source>
        <dbReference type="ARBA" id="ARBA00006484"/>
    </source>
</evidence>
<dbReference type="PANTHER" id="PTHR42760:SF115">
    <property type="entry name" value="3-OXOACYL-[ACYL-CARRIER-PROTEIN] REDUCTASE FABG"/>
    <property type="match status" value="1"/>
</dbReference>
<dbReference type="InterPro" id="IPR002347">
    <property type="entry name" value="SDR_fam"/>
</dbReference>
<evidence type="ECO:0000313" key="5">
    <source>
        <dbReference type="Proteomes" id="UP000019141"/>
    </source>
</evidence>
<name>W4LXL7_ENTF1</name>
<accession>W4LXL7</accession>
<dbReference type="InterPro" id="IPR020904">
    <property type="entry name" value="Sc_DH/Rdtase_CS"/>
</dbReference>
<dbReference type="NCBIfam" id="NF005559">
    <property type="entry name" value="PRK07231.1"/>
    <property type="match status" value="1"/>
</dbReference>
<dbReference type="Pfam" id="PF13561">
    <property type="entry name" value="adh_short_C2"/>
    <property type="match status" value="1"/>
</dbReference>
<dbReference type="SMART" id="SM00822">
    <property type="entry name" value="PKS_KR"/>
    <property type="match status" value="1"/>
</dbReference>
<comment type="caution">
    <text evidence="4">The sequence shown here is derived from an EMBL/GenBank/DDBJ whole genome shotgun (WGS) entry which is preliminary data.</text>
</comment>